<keyword evidence="1" id="KW-0812">Transmembrane</keyword>
<proteinExistence type="predicted"/>
<dbReference type="InterPro" id="IPR026444">
    <property type="entry name" value="Secre_tail"/>
</dbReference>
<dbReference type="Proteomes" id="UP000192610">
    <property type="component" value="Unassembled WGS sequence"/>
</dbReference>
<dbReference type="OrthoDB" id="601690at2"/>
<gene>
    <name evidence="2" type="ORF">A4H97_33255</name>
</gene>
<dbReference type="EMBL" id="LVXG01000035">
    <property type="protein sequence ID" value="OQP44224.1"/>
    <property type="molecule type" value="Genomic_DNA"/>
</dbReference>
<feature type="transmembrane region" description="Helical" evidence="1">
    <location>
        <begin position="43"/>
        <end position="63"/>
    </location>
</feature>
<name>A0A1V9EE33_9BACT</name>
<keyword evidence="1" id="KW-1133">Transmembrane helix</keyword>
<reference evidence="3" key="1">
    <citation type="submission" date="2016-04" db="EMBL/GenBank/DDBJ databases">
        <authorList>
            <person name="Chen L."/>
            <person name="Zhuang W."/>
            <person name="Wang G."/>
        </authorList>
    </citation>
    <scope>NUCLEOTIDE SEQUENCE [LARGE SCALE GENOMIC DNA]</scope>
    <source>
        <strain evidence="3">17621</strain>
    </source>
</reference>
<comment type="caution">
    <text evidence="2">The sequence shown here is derived from an EMBL/GenBank/DDBJ whole genome shotgun (WGS) entry which is preliminary data.</text>
</comment>
<dbReference type="STRING" id="354355.SAMN05660816_02825"/>
<dbReference type="NCBIfam" id="TIGR04183">
    <property type="entry name" value="Por_Secre_tail"/>
    <property type="match status" value="1"/>
</dbReference>
<evidence type="ECO:0000256" key="1">
    <source>
        <dbReference type="SAM" id="Phobius"/>
    </source>
</evidence>
<sequence length="1353" mass="138519">MFTTTTWCSSRRNDVHPIYLGGAGNRSKFAPVKNLLMNMAQRILLLTLLFFGAAGTLSAQLTWTGASGTDWGTASNWSPAGVPSTTTDVIIPNTTNKPVVSAAGGQVKTVTVQNGGVLTIAATANLFIFGSGSAGILNLGTVNNNGIIDIGQTGGATDYGIQNSNVFNNNAGAQLNIDGCNIAGIYAVSNTFNNAGTIAMGNWSSVGALLTDLGTGTLSNNTGGIIKGAGTISTSRFTNAGGSLGPEYWDRGRATGIITFNAAVNFANTPLKIDVNGTTANILYDQIAVAGAVTLGSNLAVTIGYTPADGDEITFLTGSSITGTFNSITGVPAGWSVAYFPDAVKLVYKTNYWTGRINTDWNTAGNWSIGIVPAADQLATIPDVTNDPVISTAGSVAKFLKVLPGGALTIATTGVLTIAGGAAFDLDSSNCMVNQGTVVNNGTITIANLTIDRGFSYGINNAATFTNAAGATININGITTGLDGLLNQASGTFTNSGTISIGATGDAGARGIENIGTFNNNTGGLINIDRARSVGLYNNGILDNFGILKIGANAASGNTGIRNLNNFRTESGSQISIDQVISNGLANSGVFDNSGSLKIGSLTGGNTFTTGISNSNTCRNLGGPITIDRVTTGISLTSNMDNYRTITIGELASVATMIDGSSFGKFINNTNGILKGSGLIKAAGYSNNGGKLAPGTPIGIMSFNGSTSINGGGLEIDLNGTATAGTSFDQLAVNGTATITGTLSVNQNYTPAIGDEVTIISATTISGVFNTTNLPANWYVNYKTDKVTLSYGVTQTTWTGAVNTDWNNAGNWSAGIPNASMDITIPNVTNSPVVNDEKIAKSITVQTGASLTISSTGSLTINGSTTNGLLNLGTVNNNGVITLGNTAAVGANGIRNEGTFNNNTGSQIKIDRVTTTNIFNVSGTFTNAGTITIGANAASGTDGIDNYGVFNNNTGAQIFIDRVTSAGIYQPGTGFTNQGNITIGSLSSGNTIAYGIYTDNIFNNTGGQINIDRVTTPITVNANAFNNTGAVTIGKLVAVTTMLSATGSGSFSNNTGGEFKGTGTIDAARFVNNGGKLSPGYSPGKLTFTGNETFVNSTLNIELAGTAVAGTDFDQVAVNGTATLGGDLTVTAINGFAIKGGQSFVILTGTSVTGTFASVSLPAGVTGSVTYTSTSATLNILTALPLTLIEFTGEAKGDQTLLKWKTADEENTSVFEIERSSDGVNHAKIGSVTAMGDGAHSYSFTDDNPAAGNNYYRLKMVDRDGKFTYSKLVLVKFIADGSIQITPVPANSFVKLTITNQSLIGQPAQIYNSAGVLVTNIVLTSSTQIDISSWPNGIYNIKTGTGTFRFIKQ</sequence>
<protein>
    <submittedName>
        <fullName evidence="2">Uncharacterized protein</fullName>
    </submittedName>
</protein>
<keyword evidence="1" id="KW-0472">Membrane</keyword>
<accession>A0A1V9EE33</accession>
<evidence type="ECO:0000313" key="3">
    <source>
        <dbReference type="Proteomes" id="UP000192610"/>
    </source>
</evidence>
<evidence type="ECO:0000313" key="2">
    <source>
        <dbReference type="EMBL" id="OQP44224.1"/>
    </source>
</evidence>
<organism evidence="2 3">
    <name type="scientific">Niastella yeongjuensis</name>
    <dbReference type="NCBI Taxonomy" id="354355"/>
    <lineage>
        <taxon>Bacteria</taxon>
        <taxon>Pseudomonadati</taxon>
        <taxon>Bacteroidota</taxon>
        <taxon>Chitinophagia</taxon>
        <taxon>Chitinophagales</taxon>
        <taxon>Chitinophagaceae</taxon>
        <taxon>Niastella</taxon>
    </lineage>
</organism>
<keyword evidence="3" id="KW-1185">Reference proteome</keyword>